<dbReference type="PANTHER" id="PTHR47429">
    <property type="entry name" value="PROTEIN TWIN LOV 1"/>
    <property type="match status" value="1"/>
</dbReference>
<dbReference type="CDD" id="cd00130">
    <property type="entry name" value="PAS"/>
    <property type="match status" value="1"/>
</dbReference>
<accession>A0A126WYL4</accession>
<evidence type="ECO:0000256" key="3">
    <source>
        <dbReference type="ARBA" id="ARBA00022630"/>
    </source>
</evidence>
<evidence type="ECO:0000256" key="6">
    <source>
        <dbReference type="ARBA" id="ARBA00023170"/>
    </source>
</evidence>
<reference evidence="8" key="1">
    <citation type="journal article" date="2016" name="Proc. Natl. Acad. Sci. U.S.A.">
        <title>Functional and topological diversity of LOV domain photoreceptors.</title>
        <authorList>
            <person name="Glantz S.T."/>
            <person name="Carpenter E.J."/>
            <person name="Melkonian M."/>
            <person name="Gardner K.H."/>
            <person name="Boyden E.S."/>
            <person name="Wong G.K."/>
            <person name="Chow B.Y."/>
        </authorList>
    </citation>
    <scope>NUCLEOTIDE SEQUENCE</scope>
    <source>
        <strain evidence="8">GGJD_2118161</strain>
    </source>
</reference>
<keyword evidence="1" id="KW-0600">Photoreceptor protein</keyword>
<keyword evidence="4" id="KW-0288">FMN</keyword>
<keyword evidence="6" id="KW-0675">Receptor</keyword>
<dbReference type="NCBIfam" id="TIGR00229">
    <property type="entry name" value="sensory_box"/>
    <property type="match status" value="1"/>
</dbReference>
<evidence type="ECO:0000256" key="1">
    <source>
        <dbReference type="ARBA" id="ARBA00022543"/>
    </source>
</evidence>
<dbReference type="SUPFAM" id="SSF55785">
    <property type="entry name" value="PYP-like sensor domain (PAS domain)"/>
    <property type="match status" value="1"/>
</dbReference>
<keyword evidence="5" id="KW-0157">Chromophore</keyword>
<organism evidence="8">
    <name type="scientific">Strychnos spinosa</name>
    <dbReference type="NCBI Taxonomy" id="99302"/>
    <lineage>
        <taxon>Eukaryota</taxon>
        <taxon>Viridiplantae</taxon>
        <taxon>Streptophyta</taxon>
        <taxon>Embryophyta</taxon>
        <taxon>Tracheophyta</taxon>
        <taxon>Spermatophyta</taxon>
        <taxon>Magnoliopsida</taxon>
        <taxon>eudicotyledons</taxon>
        <taxon>Gunneridae</taxon>
        <taxon>Pentapetalae</taxon>
        <taxon>asterids</taxon>
        <taxon>lamiids</taxon>
        <taxon>Gentianales</taxon>
        <taxon>Loganiaceae</taxon>
        <taxon>Strychnos</taxon>
    </lineage>
</organism>
<feature type="domain" description="PAS" evidence="7">
    <location>
        <begin position="98"/>
        <end position="118"/>
    </location>
</feature>
<sequence length="185" mass="20781">MELRRVSAPGYLLNSDDREFNVDEPYEASPQENRKAATAMSNVLSVLTHYSQMTGKVVCGKRCCLSGMDLLDASLNISLGRIKQSFVLADPNLFDMPIVYASDAFLRLTGYARHEVLGLNCRFLSGLDTDPSTQFLIKECIQAERPCTVRILNYRKDKTSFWNFLHISPVRNATGKVIFLANSSF</sequence>
<evidence type="ECO:0000256" key="5">
    <source>
        <dbReference type="ARBA" id="ARBA00022991"/>
    </source>
</evidence>
<dbReference type="InterPro" id="IPR035965">
    <property type="entry name" value="PAS-like_dom_sf"/>
</dbReference>
<keyword evidence="2" id="KW-0716">Sensory transduction</keyword>
<dbReference type="GO" id="GO:0005634">
    <property type="term" value="C:nucleus"/>
    <property type="evidence" value="ECO:0007669"/>
    <property type="project" value="TreeGrafter"/>
</dbReference>
<evidence type="ECO:0000313" key="8">
    <source>
        <dbReference type="EMBL" id="AML77170.1"/>
    </source>
</evidence>
<dbReference type="GO" id="GO:0009881">
    <property type="term" value="F:photoreceptor activity"/>
    <property type="evidence" value="ECO:0007669"/>
    <property type="project" value="UniProtKB-KW"/>
</dbReference>
<protein>
    <submittedName>
        <fullName evidence="8">Putative LOV domain-containing protein</fullName>
    </submittedName>
</protein>
<evidence type="ECO:0000256" key="4">
    <source>
        <dbReference type="ARBA" id="ARBA00022643"/>
    </source>
</evidence>
<evidence type="ECO:0000256" key="2">
    <source>
        <dbReference type="ARBA" id="ARBA00022606"/>
    </source>
</evidence>
<name>A0A126WYL4_9GENT</name>
<dbReference type="AlphaFoldDB" id="A0A126WYL4"/>
<proteinExistence type="evidence at transcript level"/>
<keyword evidence="3" id="KW-0285">Flavoprotein</keyword>
<evidence type="ECO:0000259" key="7">
    <source>
        <dbReference type="PROSITE" id="PS50112"/>
    </source>
</evidence>
<dbReference type="InterPro" id="IPR000014">
    <property type="entry name" value="PAS"/>
</dbReference>
<dbReference type="PANTHER" id="PTHR47429:SF2">
    <property type="entry name" value="PROTEIN TWIN LOV 1"/>
    <property type="match status" value="1"/>
</dbReference>
<dbReference type="PROSITE" id="PS50112">
    <property type="entry name" value="PAS"/>
    <property type="match status" value="1"/>
</dbReference>
<dbReference type="Gene3D" id="3.30.450.20">
    <property type="entry name" value="PAS domain"/>
    <property type="match status" value="1"/>
</dbReference>
<dbReference type="EMBL" id="KU699152">
    <property type="protein sequence ID" value="AML77170.1"/>
    <property type="molecule type" value="mRNA"/>
</dbReference>
<dbReference type="Pfam" id="PF13426">
    <property type="entry name" value="PAS_9"/>
    <property type="match status" value="1"/>
</dbReference>